<evidence type="ECO:0000256" key="2">
    <source>
        <dbReference type="ARBA" id="ARBA00022840"/>
    </source>
</evidence>
<dbReference type="SMART" id="SM00487">
    <property type="entry name" value="DEXDc"/>
    <property type="match status" value="1"/>
</dbReference>
<dbReference type="InterPro" id="IPR001650">
    <property type="entry name" value="Helicase_C-like"/>
</dbReference>
<dbReference type="Proteomes" id="UP000183365">
    <property type="component" value="Unassembled WGS sequence"/>
</dbReference>
<feature type="domain" description="Helicase ATP-binding" evidence="3">
    <location>
        <begin position="288"/>
        <end position="501"/>
    </location>
</feature>
<keyword evidence="6" id="KW-1185">Reference proteome</keyword>
<dbReference type="GO" id="GO:0042275">
    <property type="term" value="P:error-free postreplication DNA repair"/>
    <property type="evidence" value="ECO:0007669"/>
    <property type="project" value="EnsemblFungi"/>
</dbReference>
<dbReference type="CDD" id="cd17923">
    <property type="entry name" value="DEXHc_Hrq1-like"/>
    <property type="match status" value="1"/>
</dbReference>
<evidence type="ECO:0000313" key="5">
    <source>
        <dbReference type="EMBL" id="SGZ41525.1"/>
    </source>
</evidence>
<dbReference type="GO" id="GO:0005634">
    <property type="term" value="C:nucleus"/>
    <property type="evidence" value="ECO:0007669"/>
    <property type="project" value="TreeGrafter"/>
</dbReference>
<dbReference type="GO" id="GO:0032204">
    <property type="term" value="P:regulation of telomere maintenance"/>
    <property type="evidence" value="ECO:0007669"/>
    <property type="project" value="EnsemblFungi"/>
</dbReference>
<dbReference type="InterPro" id="IPR018973">
    <property type="entry name" value="MZB"/>
</dbReference>
<dbReference type="GO" id="GO:0042162">
    <property type="term" value="F:telomeric DNA binding"/>
    <property type="evidence" value="ECO:0007669"/>
    <property type="project" value="EnsemblFungi"/>
</dbReference>
<keyword evidence="5" id="KW-0378">Hydrolase</keyword>
<keyword evidence="1" id="KW-0547">Nucleotide-binding</keyword>
<keyword evidence="2" id="KW-0067">ATP-binding</keyword>
<dbReference type="AlphaFoldDB" id="A0A1L0CR56"/>
<dbReference type="Pfam" id="PF00271">
    <property type="entry name" value="Helicase_C"/>
    <property type="match status" value="1"/>
</dbReference>
<dbReference type="InterPro" id="IPR027417">
    <property type="entry name" value="P-loop_NTPase"/>
</dbReference>
<dbReference type="InterPro" id="IPR055227">
    <property type="entry name" value="HRQ1_WHD"/>
</dbReference>
<accession>A0A1L0CR56</accession>
<dbReference type="PANTHER" id="PTHR47957">
    <property type="entry name" value="ATP-DEPENDENT HELICASE HRQ1"/>
    <property type="match status" value="1"/>
</dbReference>
<dbReference type="OrthoDB" id="18781at2759"/>
<dbReference type="GO" id="GO:0005524">
    <property type="term" value="F:ATP binding"/>
    <property type="evidence" value="ECO:0007669"/>
    <property type="project" value="UniProtKB-KW"/>
</dbReference>
<evidence type="ECO:0000259" key="4">
    <source>
        <dbReference type="PROSITE" id="PS51194"/>
    </source>
</evidence>
<dbReference type="SMART" id="SM00490">
    <property type="entry name" value="HELICc"/>
    <property type="match status" value="1"/>
</dbReference>
<reference evidence="6" key="1">
    <citation type="submission" date="2016-11" db="EMBL/GenBank/DDBJ databases">
        <authorList>
            <person name="Guldener U."/>
        </authorList>
    </citation>
    <scope>NUCLEOTIDE SEQUENCE [LARGE SCALE GENOMIC DNA]</scope>
</reference>
<dbReference type="Pfam" id="PF22982">
    <property type="entry name" value="WHD_HRQ1"/>
    <property type="match status" value="1"/>
</dbReference>
<dbReference type="PROSITE" id="PS51192">
    <property type="entry name" value="HELICASE_ATP_BIND_1"/>
    <property type="match status" value="1"/>
</dbReference>
<name>A0A1L0CR56_9ASCO</name>
<evidence type="ECO:0000259" key="3">
    <source>
        <dbReference type="PROSITE" id="PS51192"/>
    </source>
</evidence>
<dbReference type="GO" id="GO:0003697">
    <property type="term" value="F:single-stranded DNA binding"/>
    <property type="evidence" value="ECO:0007669"/>
    <property type="project" value="EnsemblFungi"/>
</dbReference>
<evidence type="ECO:0000313" key="6">
    <source>
        <dbReference type="Proteomes" id="UP000183365"/>
    </source>
</evidence>
<dbReference type="Pfam" id="PF09369">
    <property type="entry name" value="MZB"/>
    <property type="match status" value="1"/>
</dbReference>
<dbReference type="SUPFAM" id="SSF52540">
    <property type="entry name" value="P-loop containing nucleoside triphosphate hydrolases"/>
    <property type="match status" value="1"/>
</dbReference>
<dbReference type="Pfam" id="PF00270">
    <property type="entry name" value="DEAD"/>
    <property type="match status" value="1"/>
</dbReference>
<organism evidence="5 6">
    <name type="scientific">Hanseniaspora guilliermondii</name>
    <dbReference type="NCBI Taxonomy" id="56406"/>
    <lineage>
        <taxon>Eukaryota</taxon>
        <taxon>Fungi</taxon>
        <taxon>Dikarya</taxon>
        <taxon>Ascomycota</taxon>
        <taxon>Saccharomycotina</taxon>
        <taxon>Saccharomycetes</taxon>
        <taxon>Saccharomycodales</taxon>
        <taxon>Saccharomycodaceae</taxon>
        <taxon>Hanseniaspora</taxon>
    </lineage>
</organism>
<dbReference type="VEuPathDB" id="FungiDB:HGUI_03726"/>
<feature type="domain" description="Helicase C-terminal" evidence="4">
    <location>
        <begin position="534"/>
        <end position="691"/>
    </location>
</feature>
<dbReference type="CDD" id="cd18797">
    <property type="entry name" value="SF2_C_Hrq"/>
    <property type="match status" value="1"/>
</dbReference>
<dbReference type="PROSITE" id="PS51194">
    <property type="entry name" value="HELICASE_CTER"/>
    <property type="match status" value="1"/>
</dbReference>
<dbReference type="EMBL" id="FQNF01000112">
    <property type="protein sequence ID" value="SGZ41525.1"/>
    <property type="molecule type" value="Genomic_DNA"/>
</dbReference>
<proteinExistence type="predicted"/>
<dbReference type="InterPro" id="IPR014001">
    <property type="entry name" value="Helicase_ATP-bd"/>
</dbReference>
<evidence type="ECO:0000256" key="1">
    <source>
        <dbReference type="ARBA" id="ARBA00022741"/>
    </source>
</evidence>
<keyword evidence="5" id="KW-0347">Helicase</keyword>
<gene>
    <name evidence="5" type="ORF">HGUI_03726</name>
</gene>
<dbReference type="GO" id="GO:0006289">
    <property type="term" value="P:nucleotide-excision repair"/>
    <property type="evidence" value="ECO:0007669"/>
    <property type="project" value="EnsemblFungi"/>
</dbReference>
<protein>
    <submittedName>
        <fullName evidence="5">Related to Putative ATP-dependent helicase HRQ1</fullName>
    </submittedName>
</protein>
<dbReference type="PANTHER" id="PTHR47957:SF3">
    <property type="entry name" value="ATP-DEPENDENT HELICASE HRQ1"/>
    <property type="match status" value="1"/>
</dbReference>
<dbReference type="GO" id="GO:0032202">
    <property type="term" value="P:telomere assembly"/>
    <property type="evidence" value="ECO:0007669"/>
    <property type="project" value="EnsemblFungi"/>
</dbReference>
<sequence>MSSGFEEQFRDDLINKFKLIITFYSFLKFKHKYLHSVKFTDLKANVDKSLKKSQEETLNSVPKNELCQEDLAMITYLLNDSNDDDKFKRVMDFKYISKDQYEIENQSTLSAGKITNQSANDDIFNLKSMDEDINEENLYNEFLIMRVKIPASSCKNIKTLKVFILKTITNFCGRIDDFFNQNVDPVQTLRALSLPKRTVHEDPLNNIINKPNLGEKRRIFDNEDVARYAEIDEKDRINDFIETYLKPEIDMTIPAKSAMYKDNLNIPHILNVMLDPIKKLYTHQHDAVAELMNGRNCILTTSTSSGKSLVYQITSVWKILENIDSTMMYIAPTKALAQDQVRSFNLFLDKIRVLSDEEIISLLPIDVINKKDYVYKLKTMKISTYDGDTTQEQRRQISKWTQNNIRIIFTNPDMIHAAILPNHQQWASFLENLKLIIIDELHIYNSLFGTHVSLVFRRLRRVLSFYQGVNIHNMVWLGCSATLRNPMEAFRQITGCDEETISVIDNDGSPNGLKHIIIENPELENLNKRDSIGQTARILVELMKRDIKTIAFCHVRRLCEILIKEVKRLIQQDSNFEQWDYLLNEVVSYRGGYSAVDRRKIERELFHGGVKCCISTNALELGIDIGSLDCVVMCGFPLTLGNFQQQSGRSGRSVQESMTLLVCGDSPVDQYYCKHKEELISDDKSMFQDLVIDMENSLVLGDHLQCAAFEIPLNIEKDYKYFAHDVDFTIFENTIKERLEYNGNDHTIDTFLNNTYTCNEKYLPWPSGYVSLRGIQEEMFAVVDVTNNRNIVIEEIEMSRTSFTLYDGAIFIHQGISFLVKEFNSSEHYAKVIRTDVEYTTAQRDFTDVDPVLIEAVKAVNGTDLPIFFGMLETTIKVFGFLKIDKWGKVIDAVETYNPPFSYKSKGFWIDIPEKCLNYLEEKCINKAASIHAAEHAIISCLPKYIITGFNEIKTECKAPEKEFSSRTTERIRPARLLIYDSKGGPTGSGLSIKAFENVDAILKTCLNKIVECECVNGCPSCGVSLPNCSERNEVISKNGARIIFECILGADDESLKRIIKLYPLEDPTLNGSTIETIKVVHGTVKYSPNVKILE</sequence>
<dbReference type="InterPro" id="IPR011545">
    <property type="entry name" value="DEAD/DEAH_box_helicase_dom"/>
</dbReference>
<dbReference type="GO" id="GO:0036297">
    <property type="term" value="P:interstrand cross-link repair"/>
    <property type="evidence" value="ECO:0007669"/>
    <property type="project" value="EnsemblFungi"/>
</dbReference>
<dbReference type="Gene3D" id="3.40.50.300">
    <property type="entry name" value="P-loop containing nucleotide triphosphate hydrolases"/>
    <property type="match status" value="2"/>
</dbReference>
<dbReference type="GO" id="GO:0043138">
    <property type="term" value="F:3'-5' DNA helicase activity"/>
    <property type="evidence" value="ECO:0007669"/>
    <property type="project" value="EnsemblFungi"/>
</dbReference>
<dbReference type="GO" id="GO:0008047">
    <property type="term" value="F:enzyme activator activity"/>
    <property type="evidence" value="ECO:0007669"/>
    <property type="project" value="EnsemblFungi"/>
</dbReference>